<evidence type="ECO:0000313" key="2">
    <source>
        <dbReference type="Proteomes" id="UP000306229"/>
    </source>
</evidence>
<evidence type="ECO:0000313" key="1">
    <source>
        <dbReference type="EMBL" id="QCX37802.1"/>
    </source>
</evidence>
<dbReference type="EMBL" id="CP040749">
    <property type="protein sequence ID" value="QCX37802.1"/>
    <property type="molecule type" value="Genomic_DNA"/>
</dbReference>
<organism evidence="1 2">
    <name type="scientific">Aureibaculum algae</name>
    <dbReference type="NCBI Taxonomy" id="2584122"/>
    <lineage>
        <taxon>Bacteria</taxon>
        <taxon>Pseudomonadati</taxon>
        <taxon>Bacteroidota</taxon>
        <taxon>Flavobacteriia</taxon>
        <taxon>Flavobacteriales</taxon>
        <taxon>Flavobacteriaceae</taxon>
        <taxon>Aureibaculum</taxon>
    </lineage>
</organism>
<dbReference type="Proteomes" id="UP000306229">
    <property type="component" value="Chromosome"/>
</dbReference>
<dbReference type="AlphaFoldDB" id="A0A5B7TT74"/>
<dbReference type="SUPFAM" id="SSF82185">
    <property type="entry name" value="Histone H3 K4-specific methyltransferase SET7/9 N-terminal domain"/>
    <property type="match status" value="1"/>
</dbReference>
<reference evidence="1 2" key="1">
    <citation type="submission" date="2019-05" db="EMBL/GenBank/DDBJ databases">
        <title>Algicella ahnfeltiae gen. nov., sp. nov., a novel marine bacterium of the family Flavobacteriaceae isolated from a red alga.</title>
        <authorList>
            <person name="Nedashkovskaya O.I."/>
            <person name="Kukhlevskiy A.D."/>
            <person name="Kim S.-G."/>
            <person name="Zhukova N.V."/>
            <person name="Mikhailov V.V."/>
        </authorList>
    </citation>
    <scope>NUCLEOTIDE SEQUENCE [LARGE SCALE GENOMIC DNA]</scope>
    <source>
        <strain evidence="1 2">10Alg115</strain>
    </source>
</reference>
<keyword evidence="2" id="KW-1185">Reference proteome</keyword>
<proteinExistence type="predicted"/>
<name>A0A5B7TT74_9FLAO</name>
<accession>A0A5B7TT74</accession>
<protein>
    <submittedName>
        <fullName evidence="1">Toxin-antitoxin system YwqK family antitoxin</fullName>
    </submittedName>
</protein>
<gene>
    <name evidence="1" type="ORF">FF125_04885</name>
</gene>
<dbReference type="OrthoDB" id="6334863at2"/>
<dbReference type="RefSeq" id="WP_138948726.1">
    <property type="nucleotide sequence ID" value="NZ_CP040749.1"/>
</dbReference>
<dbReference type="KEGG" id="fbe:FF125_04885"/>
<sequence>MKSTSLFLVLFSIVILSCKSTSEENVSALVEVETISDIEVTKNKLVLNGNEGNWYYNNNLFNGFLVSYGSNGNLEQKVGFLNGKKEGVAKIWFPSGQLKVESNYRKNKLVGSYRAWWKNGVLASESNYENGKLHGVDKRWYDSGQLAKQMHYTNGKQEGMQQAWLKNGKIYVNYEAKNGRIFGMKKANLCYQLEDEVVITDARSESIFGDAKKKE</sequence>
<dbReference type="InterPro" id="IPR011652">
    <property type="entry name" value="MORN_2"/>
</dbReference>
<dbReference type="Gene3D" id="3.90.930.1">
    <property type="match status" value="1"/>
</dbReference>
<dbReference type="PROSITE" id="PS51257">
    <property type="entry name" value="PROKAR_LIPOPROTEIN"/>
    <property type="match status" value="1"/>
</dbReference>
<dbReference type="Pfam" id="PF07661">
    <property type="entry name" value="MORN_2"/>
    <property type="match status" value="3"/>
</dbReference>